<proteinExistence type="predicted"/>
<accession>A0ABM8Q1W6</accession>
<sequence length="217" mass="24952">MSKELLNIAYISEKTGEKLYECLAKFGDTFEQILKIRKNGLTLLENYTQLSKNELDEATIKEALDAQNFEASDTFEAYIFALNYELSLNKNYDNLCKICEDETLKDIFFRLWATSNNEYIMSLKAELADCLIKKPSQSHKTQEQNFGENILNNYQKNFNDMSEQINQIISGKMDKEQISKLLSNPNFPFFSGLALGALGTQMISKNLKENQDENNTK</sequence>
<evidence type="ECO:0000313" key="1">
    <source>
        <dbReference type="EMBL" id="CAD7286749.1"/>
    </source>
</evidence>
<comment type="caution">
    <text evidence="1">The sequence shown here is derived from an EMBL/GenBank/DDBJ whole genome shotgun (WGS) entry which is preliminary data.</text>
</comment>
<protein>
    <recommendedName>
        <fullName evidence="3">Aminotransferase</fullName>
    </recommendedName>
</protein>
<reference evidence="1 2" key="1">
    <citation type="submission" date="2020-11" db="EMBL/GenBank/DDBJ databases">
        <authorList>
            <person name="Peeters C."/>
        </authorList>
    </citation>
    <scope>NUCLEOTIDE SEQUENCE [LARGE SCALE GENOMIC DNA]</scope>
    <source>
        <strain evidence="1 2">LMG 8286</strain>
    </source>
</reference>
<keyword evidence="2" id="KW-1185">Reference proteome</keyword>
<organism evidence="1 2">
    <name type="scientific">Campylobacter suis</name>
    <dbReference type="NCBI Taxonomy" id="2790657"/>
    <lineage>
        <taxon>Bacteria</taxon>
        <taxon>Pseudomonadati</taxon>
        <taxon>Campylobacterota</taxon>
        <taxon>Epsilonproteobacteria</taxon>
        <taxon>Campylobacterales</taxon>
        <taxon>Campylobacteraceae</taxon>
        <taxon>Campylobacter</taxon>
    </lineage>
</organism>
<evidence type="ECO:0008006" key="3">
    <source>
        <dbReference type="Google" id="ProtNLM"/>
    </source>
</evidence>
<dbReference type="Proteomes" id="UP000789359">
    <property type="component" value="Unassembled WGS sequence"/>
</dbReference>
<name>A0ABM8Q1W6_9BACT</name>
<dbReference type="RefSeq" id="WP_230056301.1">
    <property type="nucleotide sequence ID" value="NZ_CAJHOE010000001.1"/>
</dbReference>
<gene>
    <name evidence="1" type="ORF">LMG8286_00518</name>
</gene>
<dbReference type="EMBL" id="CAJHOE010000001">
    <property type="protein sequence ID" value="CAD7286749.1"/>
    <property type="molecule type" value="Genomic_DNA"/>
</dbReference>
<evidence type="ECO:0000313" key="2">
    <source>
        <dbReference type="Proteomes" id="UP000789359"/>
    </source>
</evidence>